<name>A0A7D5NWI8_9GAMM</name>
<dbReference type="Gene3D" id="2.60.40.420">
    <property type="entry name" value="Cupredoxins - blue copper proteins"/>
    <property type="match status" value="1"/>
</dbReference>
<feature type="signal peptide" evidence="1">
    <location>
        <begin position="1"/>
        <end position="20"/>
    </location>
</feature>
<dbReference type="RefSeq" id="WP_052447713.1">
    <property type="nucleotide sequence ID" value="NZ_CAXKXZ010000073.1"/>
</dbReference>
<proteinExistence type="predicted"/>
<evidence type="ECO:0000256" key="1">
    <source>
        <dbReference type="SAM" id="SignalP"/>
    </source>
</evidence>
<dbReference type="SUPFAM" id="SSF49503">
    <property type="entry name" value="Cupredoxins"/>
    <property type="match status" value="1"/>
</dbReference>
<sequence length="113" mass="12429">MNVLLAVGLSLLCFSLPSVAEISARTIMSLTLNDSGFSPTELTAPAGKKLLIRMTNRSSRVAELESYDMKFEKIAPQGNTVSVFAGPLRPGKYRFFDDYSISGYSGWLTVREE</sequence>
<protein>
    <submittedName>
        <fullName evidence="3">Cupredoxin domain-containing protein</fullName>
    </submittedName>
</protein>
<dbReference type="Pfam" id="PF13473">
    <property type="entry name" value="Cupredoxin_1"/>
    <property type="match status" value="1"/>
</dbReference>
<gene>
    <name evidence="3" type="ORF">SYMBAF_17415</name>
</gene>
<geneLocation type="plasmid" evidence="3 4">
    <name>pSsAf2.3-2</name>
</geneLocation>
<dbReference type="Proteomes" id="UP000042738">
    <property type="component" value="Plasmid pSsAf2.3-2"/>
</dbReference>
<evidence type="ECO:0000313" key="3">
    <source>
        <dbReference type="EMBL" id="QLH64585.1"/>
    </source>
</evidence>
<feature type="chain" id="PRO_5028197687" evidence="1">
    <location>
        <begin position="21"/>
        <end position="113"/>
    </location>
</feature>
<accession>A0A7D5NWI8</accession>
<feature type="domain" description="EfeO-type cupredoxin-like" evidence="2">
    <location>
        <begin position="9"/>
        <end position="110"/>
    </location>
</feature>
<dbReference type="InterPro" id="IPR008972">
    <property type="entry name" value="Cupredoxin"/>
</dbReference>
<evidence type="ECO:0000313" key="4">
    <source>
        <dbReference type="Proteomes" id="UP000042738"/>
    </source>
</evidence>
<organism evidence="3 4">
    <name type="scientific">Serratia symbiotica</name>
    <dbReference type="NCBI Taxonomy" id="138074"/>
    <lineage>
        <taxon>Bacteria</taxon>
        <taxon>Pseudomonadati</taxon>
        <taxon>Pseudomonadota</taxon>
        <taxon>Gammaproteobacteria</taxon>
        <taxon>Enterobacterales</taxon>
        <taxon>Yersiniaceae</taxon>
        <taxon>Serratia</taxon>
    </lineage>
</organism>
<evidence type="ECO:0000259" key="2">
    <source>
        <dbReference type="Pfam" id="PF13473"/>
    </source>
</evidence>
<dbReference type="InterPro" id="IPR028096">
    <property type="entry name" value="EfeO_Cupredoxin"/>
</dbReference>
<keyword evidence="3" id="KW-0614">Plasmid</keyword>
<keyword evidence="1" id="KW-0732">Signal</keyword>
<dbReference type="EMBL" id="CP050857">
    <property type="protein sequence ID" value="QLH64585.1"/>
    <property type="molecule type" value="Genomic_DNA"/>
</dbReference>
<dbReference type="AlphaFoldDB" id="A0A7D5NWI8"/>
<dbReference type="GeneID" id="93738253"/>
<reference evidence="3 4" key="1">
    <citation type="journal article" date="2014" name="Genome Announc.">
        <title>Whole-Genome Sequence of Serratia symbiotica Strain CWBI-2.3T, a Free-Living Symbiont of the Black Bean Aphid Aphis fabae.</title>
        <authorList>
            <person name="Foray V."/>
            <person name="Grigorescu A.S."/>
            <person name="Sabri A."/>
            <person name="Haubruge E."/>
            <person name="Lognay G."/>
            <person name="Francis F."/>
            <person name="Fauconnier M.L."/>
            <person name="Hance T."/>
            <person name="Thonart P."/>
        </authorList>
    </citation>
    <scope>NUCLEOTIDE SEQUENCE [LARGE SCALE GENOMIC DNA]</scope>
    <source>
        <strain evidence="3">CWBI-2.3</strain>
        <plasmid evidence="3 4">pSsAf2.3-2</plasmid>
    </source>
</reference>